<evidence type="ECO:0000256" key="2">
    <source>
        <dbReference type="RuleBase" id="RU000411"/>
    </source>
</evidence>
<sequence>MDFRAAAATRYQRQTSVGRAGAEGLTALSAGLARLLADKYPNTNLVFSPLSIYTVLALVAAGARGATLDEILRFLGVQSRGELDMFVAAAIDTLRDRSGSGGPRVTFACGVWTDLSCPLKPEFREAMVDDDQHLGGAAHVTKGLIESVLNPDSVTRDTRIVLGNAVYFKGKWDQPFHKNAPFHRLGNVDPVNVPFMRSWKKQFIAVHDGFKVLKLQYKKEPAPFFPGRAPLVNPYATASPRHDSNNSLNFTSNTQFSMCIFLPDANDGLPSVMEAFASRPGFVHEHLPHRKADVCDFRIPMFKLSFHHNVVDILRNLGLQLPFSPAADLSNMTEERQLLVNEVIHKAVIEVNEEGTEAATVSILCMQVMACERTPPVDFVADHPFAYFIVEEETGVIVFAGHVFDSSRE</sequence>
<dbReference type="Proteomes" id="UP001231189">
    <property type="component" value="Unassembled WGS sequence"/>
</dbReference>
<keyword evidence="5" id="KW-1185">Reference proteome</keyword>
<organism evidence="4 5">
    <name type="scientific">Lolium multiflorum</name>
    <name type="common">Italian ryegrass</name>
    <name type="synonym">Lolium perenne subsp. multiflorum</name>
    <dbReference type="NCBI Taxonomy" id="4521"/>
    <lineage>
        <taxon>Eukaryota</taxon>
        <taxon>Viridiplantae</taxon>
        <taxon>Streptophyta</taxon>
        <taxon>Embryophyta</taxon>
        <taxon>Tracheophyta</taxon>
        <taxon>Spermatophyta</taxon>
        <taxon>Magnoliopsida</taxon>
        <taxon>Liliopsida</taxon>
        <taxon>Poales</taxon>
        <taxon>Poaceae</taxon>
        <taxon>BOP clade</taxon>
        <taxon>Pooideae</taxon>
        <taxon>Poodae</taxon>
        <taxon>Poeae</taxon>
        <taxon>Poeae Chloroplast Group 2 (Poeae type)</taxon>
        <taxon>Loliodinae</taxon>
        <taxon>Loliinae</taxon>
        <taxon>Lolium</taxon>
    </lineage>
</organism>
<accession>A0AAD8RRQ7</accession>
<dbReference type="PANTHER" id="PTHR11461:SF385">
    <property type="entry name" value="SERPIN DOMAIN-CONTAINING PROTEIN"/>
    <property type="match status" value="1"/>
</dbReference>
<dbReference type="AlphaFoldDB" id="A0AAD8RRQ7"/>
<dbReference type="Gene3D" id="3.30.497.10">
    <property type="entry name" value="Antithrombin, subunit I, domain 2"/>
    <property type="match status" value="2"/>
</dbReference>
<dbReference type="InterPro" id="IPR036186">
    <property type="entry name" value="Serpin_sf"/>
</dbReference>
<dbReference type="InterPro" id="IPR023796">
    <property type="entry name" value="Serpin_dom"/>
</dbReference>
<dbReference type="Gene3D" id="2.30.39.10">
    <property type="entry name" value="Alpha-1-antitrypsin, domain 1"/>
    <property type="match status" value="1"/>
</dbReference>
<evidence type="ECO:0000259" key="3">
    <source>
        <dbReference type="SMART" id="SM00093"/>
    </source>
</evidence>
<evidence type="ECO:0000313" key="5">
    <source>
        <dbReference type="Proteomes" id="UP001231189"/>
    </source>
</evidence>
<dbReference type="SMART" id="SM00093">
    <property type="entry name" value="SERPIN"/>
    <property type="match status" value="1"/>
</dbReference>
<protein>
    <recommendedName>
        <fullName evidence="3">Serpin domain-containing protein</fullName>
    </recommendedName>
</protein>
<comment type="similarity">
    <text evidence="1 2">Belongs to the serpin family.</text>
</comment>
<proteinExistence type="inferred from homology"/>
<dbReference type="PANTHER" id="PTHR11461">
    <property type="entry name" value="SERINE PROTEASE INHIBITOR, SERPIN"/>
    <property type="match status" value="1"/>
</dbReference>
<dbReference type="GO" id="GO:0005615">
    <property type="term" value="C:extracellular space"/>
    <property type="evidence" value="ECO:0007669"/>
    <property type="project" value="InterPro"/>
</dbReference>
<dbReference type="EMBL" id="JAUUTY010000005">
    <property type="protein sequence ID" value="KAK1629963.1"/>
    <property type="molecule type" value="Genomic_DNA"/>
</dbReference>
<dbReference type="CDD" id="cd02043">
    <property type="entry name" value="serpinP_plants"/>
    <property type="match status" value="1"/>
</dbReference>
<dbReference type="Pfam" id="PF00079">
    <property type="entry name" value="Serpin"/>
    <property type="match status" value="3"/>
</dbReference>
<reference evidence="4" key="1">
    <citation type="submission" date="2023-07" db="EMBL/GenBank/DDBJ databases">
        <title>A chromosome-level genome assembly of Lolium multiflorum.</title>
        <authorList>
            <person name="Chen Y."/>
            <person name="Copetti D."/>
            <person name="Kolliker R."/>
            <person name="Studer B."/>
        </authorList>
    </citation>
    <scope>NUCLEOTIDE SEQUENCE</scope>
    <source>
        <strain evidence="4">02402/16</strain>
        <tissue evidence="4">Leaf</tissue>
    </source>
</reference>
<dbReference type="InterPro" id="IPR042185">
    <property type="entry name" value="Serpin_sf_2"/>
</dbReference>
<comment type="caution">
    <text evidence="4">The sequence shown here is derived from an EMBL/GenBank/DDBJ whole genome shotgun (WGS) entry which is preliminary data.</text>
</comment>
<name>A0AAD8RRQ7_LOLMU</name>
<evidence type="ECO:0000256" key="1">
    <source>
        <dbReference type="ARBA" id="ARBA00009500"/>
    </source>
</evidence>
<feature type="domain" description="Serpin" evidence="3">
    <location>
        <begin position="30"/>
        <end position="406"/>
    </location>
</feature>
<dbReference type="SUPFAM" id="SSF56574">
    <property type="entry name" value="Serpins"/>
    <property type="match status" value="1"/>
</dbReference>
<dbReference type="InterPro" id="IPR042178">
    <property type="entry name" value="Serpin_sf_1"/>
</dbReference>
<dbReference type="GO" id="GO:0004867">
    <property type="term" value="F:serine-type endopeptidase inhibitor activity"/>
    <property type="evidence" value="ECO:0007669"/>
    <property type="project" value="InterPro"/>
</dbReference>
<dbReference type="InterPro" id="IPR000215">
    <property type="entry name" value="Serpin_fam"/>
</dbReference>
<gene>
    <name evidence="4" type="ORF">QYE76_004278</name>
</gene>
<evidence type="ECO:0000313" key="4">
    <source>
        <dbReference type="EMBL" id="KAK1629963.1"/>
    </source>
</evidence>